<evidence type="ECO:0000313" key="5">
    <source>
        <dbReference type="Proteomes" id="UP000295399"/>
    </source>
</evidence>
<evidence type="ECO:0000313" key="4">
    <source>
        <dbReference type="EMBL" id="TCP35244.1"/>
    </source>
</evidence>
<dbReference type="PANTHER" id="PTHR36504">
    <property type="entry name" value="LIPOPOLYSACCHARIDE EXPORT SYSTEM PROTEIN LPTA"/>
    <property type="match status" value="1"/>
</dbReference>
<gene>
    <name evidence="4" type="ORF">EV659_10494</name>
</gene>
<comment type="caution">
    <text evidence="4">The sequence shown here is derived from an EMBL/GenBank/DDBJ whole genome shotgun (WGS) entry which is preliminary data.</text>
</comment>
<dbReference type="InParanoid" id="A0A4R2PKE1"/>
<dbReference type="Proteomes" id="UP000295399">
    <property type="component" value="Unassembled WGS sequence"/>
</dbReference>
<dbReference type="InterPro" id="IPR005653">
    <property type="entry name" value="OstA-like_N"/>
</dbReference>
<feature type="domain" description="Organic solvent tolerance-like N-terminal" evidence="3">
    <location>
        <begin position="53"/>
        <end position="159"/>
    </location>
</feature>
<dbReference type="InterPro" id="IPR052037">
    <property type="entry name" value="LPS_export_LptA"/>
</dbReference>
<dbReference type="OrthoDB" id="9811926at2"/>
<evidence type="ECO:0000259" key="3">
    <source>
        <dbReference type="Pfam" id="PF03968"/>
    </source>
</evidence>
<organism evidence="4 5">
    <name type="scientific">Rhodothalassium salexigens DSM 2132</name>
    <dbReference type="NCBI Taxonomy" id="1188247"/>
    <lineage>
        <taxon>Bacteria</taxon>
        <taxon>Pseudomonadati</taxon>
        <taxon>Pseudomonadota</taxon>
        <taxon>Alphaproteobacteria</taxon>
        <taxon>Rhodothalassiales</taxon>
        <taxon>Rhodothalassiaceae</taxon>
        <taxon>Rhodothalassium</taxon>
    </lineage>
</organism>
<keyword evidence="5" id="KW-1185">Reference proteome</keyword>
<name>A0A4R2PKE1_RHOSA</name>
<dbReference type="GO" id="GO:0009279">
    <property type="term" value="C:cell outer membrane"/>
    <property type="evidence" value="ECO:0007669"/>
    <property type="project" value="TreeGrafter"/>
</dbReference>
<dbReference type="EMBL" id="SLXO01000004">
    <property type="protein sequence ID" value="TCP35244.1"/>
    <property type="molecule type" value="Genomic_DNA"/>
</dbReference>
<proteinExistence type="predicted"/>
<dbReference type="AlphaFoldDB" id="A0A4R2PKE1"/>
<dbReference type="GO" id="GO:0015920">
    <property type="term" value="P:lipopolysaccharide transport"/>
    <property type="evidence" value="ECO:0007669"/>
    <property type="project" value="TreeGrafter"/>
</dbReference>
<feature type="chain" id="PRO_5020771961" evidence="2">
    <location>
        <begin position="20"/>
        <end position="182"/>
    </location>
</feature>
<reference evidence="4 5" key="1">
    <citation type="submission" date="2019-03" db="EMBL/GenBank/DDBJ databases">
        <title>Genomic Encyclopedia of Type Strains, Phase IV (KMG-IV): sequencing the most valuable type-strain genomes for metagenomic binning, comparative biology and taxonomic classification.</title>
        <authorList>
            <person name="Goeker M."/>
        </authorList>
    </citation>
    <scope>NUCLEOTIDE SEQUENCE [LARGE SCALE GENOMIC DNA]</scope>
    <source>
        <strain evidence="4 5">DSM 2132</strain>
    </source>
</reference>
<protein>
    <submittedName>
        <fullName evidence="4">Lipopolysaccharide export system protein LptA</fullName>
    </submittedName>
</protein>
<feature type="signal peptide" evidence="2">
    <location>
        <begin position="1"/>
        <end position="19"/>
    </location>
</feature>
<dbReference type="GO" id="GO:0030288">
    <property type="term" value="C:outer membrane-bounded periplasmic space"/>
    <property type="evidence" value="ECO:0007669"/>
    <property type="project" value="TreeGrafter"/>
</dbReference>
<dbReference type="GO" id="GO:0017089">
    <property type="term" value="F:glycolipid transfer activity"/>
    <property type="evidence" value="ECO:0007669"/>
    <property type="project" value="TreeGrafter"/>
</dbReference>
<evidence type="ECO:0000256" key="2">
    <source>
        <dbReference type="SAM" id="SignalP"/>
    </source>
</evidence>
<evidence type="ECO:0000256" key="1">
    <source>
        <dbReference type="ARBA" id="ARBA00022729"/>
    </source>
</evidence>
<accession>A0A4R2PKE1</accession>
<dbReference type="PANTHER" id="PTHR36504:SF1">
    <property type="entry name" value="LIPOPOLYSACCHARIDE EXPORT SYSTEM PROTEIN LPTA"/>
    <property type="match status" value="1"/>
</dbReference>
<keyword evidence="1 2" id="KW-0732">Signal</keyword>
<dbReference type="RefSeq" id="WP_132708148.1">
    <property type="nucleotide sequence ID" value="NZ_JACIGF010000004.1"/>
</dbReference>
<sequence>MTRVSLLLWLLLGCGGLWGAAAPVAAQDAPPASGEAAAVPDSLRNHDTSQPIDIEARSAEIRQRENQVVFEGAVRAVQGVLQLDADRLIALFSADTDQAERVEARGNVVIRSARRAARGAWAIYDVAARRVTMGGPVTFSQETGDRLTADRLVVDLETGLWQFEGADAAGVSGEFAVPDAPQ</sequence>
<dbReference type="Gene3D" id="2.60.450.10">
    <property type="entry name" value="Lipopolysaccharide (LPS) transport protein A like domain"/>
    <property type="match status" value="1"/>
</dbReference>
<dbReference type="Pfam" id="PF03968">
    <property type="entry name" value="LptD_N"/>
    <property type="match status" value="1"/>
</dbReference>